<evidence type="ECO:0000259" key="1">
    <source>
        <dbReference type="Pfam" id="PF02225"/>
    </source>
</evidence>
<feature type="domain" description="PA" evidence="1">
    <location>
        <begin position="160"/>
        <end position="234"/>
    </location>
</feature>
<dbReference type="InterPro" id="IPR039373">
    <property type="entry name" value="Peptidase_M28B"/>
</dbReference>
<dbReference type="PANTHER" id="PTHR10404">
    <property type="entry name" value="N-ACETYLATED-ALPHA-LINKED ACIDIC DIPEPTIDASE"/>
    <property type="match status" value="1"/>
</dbReference>
<dbReference type="SUPFAM" id="SSF52025">
    <property type="entry name" value="PA domain"/>
    <property type="match status" value="1"/>
</dbReference>
<dbReference type="CDD" id="cd02121">
    <property type="entry name" value="PA_GCPII_like"/>
    <property type="match status" value="1"/>
</dbReference>
<name>A0A381WDA3_9ZZZZ</name>
<dbReference type="Gene3D" id="3.50.30.30">
    <property type="match status" value="1"/>
</dbReference>
<dbReference type="PROSITE" id="PS51257">
    <property type="entry name" value="PROKAR_LIPOPROTEIN"/>
    <property type="match status" value="1"/>
</dbReference>
<protein>
    <recommendedName>
        <fullName evidence="1">PA domain-containing protein</fullName>
    </recommendedName>
</protein>
<dbReference type="PANTHER" id="PTHR10404:SF46">
    <property type="entry name" value="VACUOLAR PROTEIN SORTING-ASSOCIATED PROTEIN 70"/>
    <property type="match status" value="1"/>
</dbReference>
<accession>A0A381WDA3</accession>
<dbReference type="AlphaFoldDB" id="A0A381WDA3"/>
<proteinExistence type="predicted"/>
<reference evidence="2" key="1">
    <citation type="submission" date="2018-05" db="EMBL/GenBank/DDBJ databases">
        <authorList>
            <person name="Lanie J.A."/>
            <person name="Ng W.-L."/>
            <person name="Kazmierczak K.M."/>
            <person name="Andrzejewski T.M."/>
            <person name="Davidsen T.M."/>
            <person name="Wayne K.J."/>
            <person name="Tettelin H."/>
            <person name="Glass J.I."/>
            <person name="Rusch D."/>
            <person name="Podicherti R."/>
            <person name="Tsui H.-C.T."/>
            <person name="Winkler M.E."/>
        </authorList>
    </citation>
    <scope>NUCLEOTIDE SEQUENCE</scope>
</reference>
<dbReference type="Pfam" id="PF02225">
    <property type="entry name" value="PA"/>
    <property type="match status" value="1"/>
</dbReference>
<feature type="non-terminal residue" evidence="2">
    <location>
        <position position="372"/>
    </location>
</feature>
<evidence type="ECO:0000313" key="2">
    <source>
        <dbReference type="EMBL" id="SVA50516.1"/>
    </source>
</evidence>
<gene>
    <name evidence="2" type="ORF">METZ01_LOCUS103370</name>
</gene>
<dbReference type="Gene3D" id="3.40.630.10">
    <property type="entry name" value="Zn peptidases"/>
    <property type="match status" value="1"/>
</dbReference>
<dbReference type="EMBL" id="UINC01011443">
    <property type="protein sequence ID" value="SVA50516.1"/>
    <property type="molecule type" value="Genomic_DNA"/>
</dbReference>
<sequence>MIMKNHIIVYIVLTIFISGCGNSPTVKTDDPKIDQISTFDISLDKKIQTQLESQFDNVLEPQNLNDWMKHMSSKPHNVGSPWSKQNAEFIADKFKSWGYDTKIETFEVMVPFPKIRKLEMVSPKRVSFQLKEPVLKEDATSGITKDVLPGYNAFSADGNVTAELVFVNYGIPGDYKELARLGIDVKGKIVLAKYGGSWRGIKPKVAYENGAIGCIIYSDPKDDGYVQGDVYPDGPYRMEHGIQRGSVLDMPMYPGDPLTPGYGATKDAKRLDIADAPTIMKIPVMPISYGDALPLLKELGGPVAPTAWRGGLPLTYHVGPGPVKVNLHLEFEWKLRTAYNPIGRMEGSVYPDEWIMRGNHHDGWAQGAADPI</sequence>
<dbReference type="InterPro" id="IPR046450">
    <property type="entry name" value="PA_dom_sf"/>
</dbReference>
<dbReference type="InterPro" id="IPR003137">
    <property type="entry name" value="PA_domain"/>
</dbReference>
<organism evidence="2">
    <name type="scientific">marine metagenome</name>
    <dbReference type="NCBI Taxonomy" id="408172"/>
    <lineage>
        <taxon>unclassified sequences</taxon>
        <taxon>metagenomes</taxon>
        <taxon>ecological metagenomes</taxon>
    </lineage>
</organism>
<dbReference type="SUPFAM" id="SSF53187">
    <property type="entry name" value="Zn-dependent exopeptidases"/>
    <property type="match status" value="1"/>
</dbReference>